<gene>
    <name evidence="7" type="ORF">CINCED_3A006004</name>
</gene>
<evidence type="ECO:0000256" key="5">
    <source>
        <dbReference type="SAM" id="SignalP"/>
    </source>
</evidence>
<evidence type="ECO:0000256" key="3">
    <source>
        <dbReference type="ARBA" id="ARBA00023180"/>
    </source>
</evidence>
<dbReference type="EMBL" id="CABPRJ010000045">
    <property type="protein sequence ID" value="VVC26766.1"/>
    <property type="molecule type" value="Genomic_DNA"/>
</dbReference>
<dbReference type="InterPro" id="IPR002018">
    <property type="entry name" value="CarbesteraseB"/>
</dbReference>
<evidence type="ECO:0000256" key="4">
    <source>
        <dbReference type="SAM" id="MobiDB-lite"/>
    </source>
</evidence>
<name>A0A5E4M686_9HEMI</name>
<evidence type="ECO:0000259" key="6">
    <source>
        <dbReference type="Pfam" id="PF00135"/>
    </source>
</evidence>
<dbReference type="Proteomes" id="UP000325440">
    <property type="component" value="Unassembled WGS sequence"/>
</dbReference>
<comment type="similarity">
    <text evidence="1">Belongs to the type-B carboxylesterase/lipase family.</text>
</comment>
<organism evidence="7 8">
    <name type="scientific">Cinara cedri</name>
    <dbReference type="NCBI Taxonomy" id="506608"/>
    <lineage>
        <taxon>Eukaryota</taxon>
        <taxon>Metazoa</taxon>
        <taxon>Ecdysozoa</taxon>
        <taxon>Arthropoda</taxon>
        <taxon>Hexapoda</taxon>
        <taxon>Insecta</taxon>
        <taxon>Pterygota</taxon>
        <taxon>Neoptera</taxon>
        <taxon>Paraneoptera</taxon>
        <taxon>Hemiptera</taxon>
        <taxon>Sternorrhyncha</taxon>
        <taxon>Aphidomorpha</taxon>
        <taxon>Aphidoidea</taxon>
        <taxon>Aphididae</taxon>
        <taxon>Lachninae</taxon>
        <taxon>Cinara</taxon>
    </lineage>
</organism>
<dbReference type="Pfam" id="PF00135">
    <property type="entry name" value="COesterase"/>
    <property type="match status" value="1"/>
</dbReference>
<dbReference type="PROSITE" id="PS00941">
    <property type="entry name" value="CARBOXYLESTERASE_B_2"/>
    <property type="match status" value="1"/>
</dbReference>
<evidence type="ECO:0000313" key="8">
    <source>
        <dbReference type="Proteomes" id="UP000325440"/>
    </source>
</evidence>
<feature type="region of interest" description="Disordered" evidence="4">
    <location>
        <begin position="413"/>
        <end position="436"/>
    </location>
</feature>
<evidence type="ECO:0000256" key="2">
    <source>
        <dbReference type="ARBA" id="ARBA00022729"/>
    </source>
</evidence>
<evidence type="ECO:0000256" key="1">
    <source>
        <dbReference type="ARBA" id="ARBA00005964"/>
    </source>
</evidence>
<dbReference type="OrthoDB" id="408631at2759"/>
<dbReference type="InterPro" id="IPR051093">
    <property type="entry name" value="Neuroligin/BSAL"/>
</dbReference>
<keyword evidence="2 5" id="KW-0732">Signal</keyword>
<dbReference type="SUPFAM" id="SSF53474">
    <property type="entry name" value="alpha/beta-Hydrolases"/>
    <property type="match status" value="1"/>
</dbReference>
<feature type="domain" description="Carboxylesterase type B" evidence="6">
    <location>
        <begin position="30"/>
        <end position="597"/>
    </location>
</feature>
<keyword evidence="3" id="KW-0325">Glycoprotein</keyword>
<evidence type="ECO:0000313" key="7">
    <source>
        <dbReference type="EMBL" id="VVC26766.1"/>
    </source>
</evidence>
<keyword evidence="7" id="KW-0378">Hydrolase</keyword>
<sequence>MARPNNCRRLWLTLLAVCVCGASAQRLVPSVKVRDQGTVSGDDVVLSKLGYRAWVYLGIPFAKPPVGDLRFEAPDADPPPAWTGVRNGSAHMPGCIQNPPAITQPIYRLFASMGATSGGQHKTSEDCLYLNIYRPEGFTPEEGFPVMVWFHPGNFQWGTPMHWDASVLAARHKVIVVTTAFRLNILGFYTDNTAVAPGNWGLMDQATALDWVRKNIDSFGGAPHNVTVFGQGSGAVSVGLHVVSPWSRDKFQRAISMSGNALMRTAVVSSSGSEEVLTKLADRFNCFLNTLTGCLKNVDADELVKVGTSLNINWGPVIDGPVLVNNSEGREPFLPDAPAEMMANGRFTAVPHLIGYNRMEDAYDAFAEDEDNGISGESITERTRKVREQFEALVRDITMDDFEDMQLRRRSQQPTVVPALADETSDGGSAAGGGNNYEDGNCTINADFVVDTLLMRYARQTDDPETLRRNYVIMAANKKYWATSYRVAAYVSRYNATYVYRYEYKLRVAKALLNAAEWMDAPNGAELPMVWGMPYWSTAVAGDWTAADRRMSDMAMFIWTNFAKYADPAYRNPVFNVKWDAFQPSNPRAMVLDKVLNMSAVDQEPEFWNDYYPKVVAVSMQCCYNYTVESAATPSAPHLGLRGNGWPSAVLLTVLLSLSHAASFSPIA</sequence>
<dbReference type="GO" id="GO:0016787">
    <property type="term" value="F:hydrolase activity"/>
    <property type="evidence" value="ECO:0007669"/>
    <property type="project" value="UniProtKB-KW"/>
</dbReference>
<accession>A0A5E4M686</accession>
<dbReference type="PANTHER" id="PTHR43903">
    <property type="entry name" value="NEUROLIGIN"/>
    <property type="match status" value="1"/>
</dbReference>
<dbReference type="InterPro" id="IPR029058">
    <property type="entry name" value="AB_hydrolase_fold"/>
</dbReference>
<dbReference type="InterPro" id="IPR019819">
    <property type="entry name" value="Carboxylesterase_B_CS"/>
</dbReference>
<feature type="chain" id="PRO_5022995539" evidence="5">
    <location>
        <begin position="25"/>
        <end position="668"/>
    </location>
</feature>
<proteinExistence type="inferred from homology"/>
<reference evidence="7 8" key="1">
    <citation type="submission" date="2019-08" db="EMBL/GenBank/DDBJ databases">
        <authorList>
            <person name="Alioto T."/>
            <person name="Alioto T."/>
            <person name="Gomez Garrido J."/>
        </authorList>
    </citation>
    <scope>NUCLEOTIDE SEQUENCE [LARGE SCALE GENOMIC DNA]</scope>
</reference>
<dbReference type="Gene3D" id="3.40.50.1820">
    <property type="entry name" value="alpha/beta hydrolase"/>
    <property type="match status" value="1"/>
</dbReference>
<keyword evidence="8" id="KW-1185">Reference proteome</keyword>
<dbReference type="AlphaFoldDB" id="A0A5E4M686"/>
<protein>
    <submittedName>
        <fullName evidence="7">Carboxylesterase type B, conserved site,Carboxylesterase, type B,Alpha/Beta hydrolase fold</fullName>
    </submittedName>
</protein>
<feature type="signal peptide" evidence="5">
    <location>
        <begin position="1"/>
        <end position="24"/>
    </location>
</feature>